<name>A0ACB8U498_9APHY</name>
<dbReference type="EMBL" id="MU274912">
    <property type="protein sequence ID" value="KAI0089026.1"/>
    <property type="molecule type" value="Genomic_DNA"/>
</dbReference>
<gene>
    <name evidence="1" type="ORF">BDY19DRAFT_993835</name>
</gene>
<proteinExistence type="predicted"/>
<evidence type="ECO:0000313" key="2">
    <source>
        <dbReference type="Proteomes" id="UP001055072"/>
    </source>
</evidence>
<protein>
    <submittedName>
        <fullName evidence="1">Alcohol dehydrogenase</fullName>
    </submittedName>
</protein>
<organism evidence="1 2">
    <name type="scientific">Irpex rosettiformis</name>
    <dbReference type="NCBI Taxonomy" id="378272"/>
    <lineage>
        <taxon>Eukaryota</taxon>
        <taxon>Fungi</taxon>
        <taxon>Dikarya</taxon>
        <taxon>Basidiomycota</taxon>
        <taxon>Agaricomycotina</taxon>
        <taxon>Agaricomycetes</taxon>
        <taxon>Polyporales</taxon>
        <taxon>Irpicaceae</taxon>
        <taxon>Irpex</taxon>
    </lineage>
</organism>
<sequence>MKNSSLLFISQPTPHSLLEENVHVKVEEREIDIDHVTLNGGVLLKTLILSSDPYMRYRFREPDVPDFCPPILIGDPVDNCGLAKVVRSDDPNLKPGDLVWGYIDFSDYSVYPGKTSHAMKVPLKKIDQHPSIPLSAYIGPMSLPGHTAYLGWKAFMEEKAKTSKTMFISTAAGAVGTFLVEYAKIVAPHLKIIGSTSTEEKVAHLKNIGVDVPINYKTENVGEVLKAHGPIDIYFDNVGGSILDATLMNMRDHGLIVACGCISSAADNSSVKNFEQIFKRSLTVRGFLCYSEAVVPYLEGFWSEIPPLIAQGKITSREHRYNGLKEACNALNSVHTGENTGKAVIVVSTD</sequence>
<comment type="caution">
    <text evidence="1">The sequence shown here is derived from an EMBL/GenBank/DDBJ whole genome shotgun (WGS) entry which is preliminary data.</text>
</comment>
<evidence type="ECO:0000313" key="1">
    <source>
        <dbReference type="EMBL" id="KAI0089026.1"/>
    </source>
</evidence>
<reference evidence="1" key="1">
    <citation type="journal article" date="2021" name="Environ. Microbiol.">
        <title>Gene family expansions and transcriptome signatures uncover fungal adaptations to wood decay.</title>
        <authorList>
            <person name="Hage H."/>
            <person name="Miyauchi S."/>
            <person name="Viragh M."/>
            <person name="Drula E."/>
            <person name="Min B."/>
            <person name="Chaduli D."/>
            <person name="Navarro D."/>
            <person name="Favel A."/>
            <person name="Norest M."/>
            <person name="Lesage-Meessen L."/>
            <person name="Balint B."/>
            <person name="Merenyi Z."/>
            <person name="de Eugenio L."/>
            <person name="Morin E."/>
            <person name="Martinez A.T."/>
            <person name="Baldrian P."/>
            <person name="Stursova M."/>
            <person name="Martinez M.J."/>
            <person name="Novotny C."/>
            <person name="Magnuson J.K."/>
            <person name="Spatafora J.W."/>
            <person name="Maurice S."/>
            <person name="Pangilinan J."/>
            <person name="Andreopoulos W."/>
            <person name="LaButti K."/>
            <person name="Hundley H."/>
            <person name="Na H."/>
            <person name="Kuo A."/>
            <person name="Barry K."/>
            <person name="Lipzen A."/>
            <person name="Henrissat B."/>
            <person name="Riley R."/>
            <person name="Ahrendt S."/>
            <person name="Nagy L.G."/>
            <person name="Grigoriev I.V."/>
            <person name="Martin F."/>
            <person name="Rosso M.N."/>
        </authorList>
    </citation>
    <scope>NUCLEOTIDE SEQUENCE</scope>
    <source>
        <strain evidence="1">CBS 384.51</strain>
    </source>
</reference>
<keyword evidence="2" id="KW-1185">Reference proteome</keyword>
<accession>A0ACB8U498</accession>
<dbReference type="Proteomes" id="UP001055072">
    <property type="component" value="Unassembled WGS sequence"/>
</dbReference>